<evidence type="ECO:0000256" key="2">
    <source>
        <dbReference type="SAM" id="Phobius"/>
    </source>
</evidence>
<keyword evidence="2" id="KW-1133">Transmembrane helix</keyword>
<feature type="transmembrane region" description="Helical" evidence="2">
    <location>
        <begin position="112"/>
        <end position="135"/>
    </location>
</feature>
<feature type="transmembrane region" description="Helical" evidence="2">
    <location>
        <begin position="155"/>
        <end position="175"/>
    </location>
</feature>
<organism evidence="3 4">
    <name type="scientific">Nostocoides vanveenii</name>
    <dbReference type="NCBI Taxonomy" id="330835"/>
    <lineage>
        <taxon>Bacteria</taxon>
        <taxon>Bacillati</taxon>
        <taxon>Actinomycetota</taxon>
        <taxon>Actinomycetes</taxon>
        <taxon>Micrococcales</taxon>
        <taxon>Intrasporangiaceae</taxon>
        <taxon>Nostocoides</taxon>
    </lineage>
</organism>
<accession>A0ABN2KD09</accession>
<dbReference type="Proteomes" id="UP001501475">
    <property type="component" value="Unassembled WGS sequence"/>
</dbReference>
<evidence type="ECO:0000256" key="1">
    <source>
        <dbReference type="SAM" id="MobiDB-lite"/>
    </source>
</evidence>
<feature type="transmembrane region" description="Helical" evidence="2">
    <location>
        <begin position="182"/>
        <end position="206"/>
    </location>
</feature>
<feature type="region of interest" description="Disordered" evidence="1">
    <location>
        <begin position="1"/>
        <end position="33"/>
    </location>
</feature>
<dbReference type="RefSeq" id="WP_344063386.1">
    <property type="nucleotide sequence ID" value="NZ_BAAAPN010000029.1"/>
</dbReference>
<keyword evidence="4" id="KW-1185">Reference proteome</keyword>
<gene>
    <name evidence="3" type="ORF">GCM10009810_11500</name>
</gene>
<proteinExistence type="predicted"/>
<evidence type="ECO:0000313" key="3">
    <source>
        <dbReference type="EMBL" id="GAA1753256.1"/>
    </source>
</evidence>
<sequence length="254" mass="25897">MGDPWSTDDLRLSDPDAYPAPGQPTSGGAAPGWAGGAATPLYPAFGTTPASASPAYPAFGTIPGSAAPTFPSAMPAQDLAPWAQPSTPVPYATAVAVGEQRRATRTPRRGRLGLTAFGTVLLGTVVGGFLLYQAIASVSLISKDPLGDGLLWLTGWVGMDVIITIGLIIAVIALIRGSRRGLAGVALALGVFVTPLVFLGAVQLGADVVQERVRTQLAGTAGAAGTSVMAYADENDIDLGPFRPIFDALLDDGR</sequence>
<keyword evidence="2" id="KW-0472">Membrane</keyword>
<protein>
    <submittedName>
        <fullName evidence="3">Uncharacterized protein</fullName>
    </submittedName>
</protein>
<reference evidence="3 4" key="1">
    <citation type="journal article" date="2019" name="Int. J. Syst. Evol. Microbiol.">
        <title>The Global Catalogue of Microorganisms (GCM) 10K type strain sequencing project: providing services to taxonomists for standard genome sequencing and annotation.</title>
        <authorList>
            <consortium name="The Broad Institute Genomics Platform"/>
            <consortium name="The Broad Institute Genome Sequencing Center for Infectious Disease"/>
            <person name="Wu L."/>
            <person name="Ma J."/>
        </authorList>
    </citation>
    <scope>NUCLEOTIDE SEQUENCE [LARGE SCALE GENOMIC DNA]</scope>
    <source>
        <strain evidence="3 4">JCM 15591</strain>
    </source>
</reference>
<dbReference type="EMBL" id="BAAAPN010000029">
    <property type="protein sequence ID" value="GAA1753256.1"/>
    <property type="molecule type" value="Genomic_DNA"/>
</dbReference>
<comment type="caution">
    <text evidence="3">The sequence shown here is derived from an EMBL/GenBank/DDBJ whole genome shotgun (WGS) entry which is preliminary data.</text>
</comment>
<evidence type="ECO:0000313" key="4">
    <source>
        <dbReference type="Proteomes" id="UP001501475"/>
    </source>
</evidence>
<keyword evidence="2" id="KW-0812">Transmembrane</keyword>
<name>A0ABN2KD09_9MICO</name>